<dbReference type="KEGG" id="dor:Desor_5590"/>
<accession>G7WI39</accession>
<reference evidence="1 2" key="2">
    <citation type="journal article" date="2012" name="J. Bacteriol.">
        <title>Complete genome sequences of Desulfosporosinus orientis DSM765T, Desulfosporosinus youngiae DSM17734T, Desulfosporosinus meridiei DSM13257T, and Desulfosporosinus acidiphilus DSM22704T.</title>
        <authorList>
            <person name="Pester M."/>
            <person name="Brambilla E."/>
            <person name="Alazard D."/>
            <person name="Rattei T."/>
            <person name="Weinmaier T."/>
            <person name="Han J."/>
            <person name="Lucas S."/>
            <person name="Lapidus A."/>
            <person name="Cheng J.F."/>
            <person name="Goodwin L."/>
            <person name="Pitluck S."/>
            <person name="Peters L."/>
            <person name="Ovchinnikova G."/>
            <person name="Teshima H."/>
            <person name="Detter J.C."/>
            <person name="Han C.S."/>
            <person name="Tapia R."/>
            <person name="Land M.L."/>
            <person name="Hauser L."/>
            <person name="Kyrpides N.C."/>
            <person name="Ivanova N.N."/>
            <person name="Pagani I."/>
            <person name="Huntmann M."/>
            <person name="Wei C.L."/>
            <person name="Davenport K.W."/>
            <person name="Daligault H."/>
            <person name="Chain P.S."/>
            <person name="Chen A."/>
            <person name="Mavromatis K."/>
            <person name="Markowitz V."/>
            <person name="Szeto E."/>
            <person name="Mikhailova N."/>
            <person name="Pati A."/>
            <person name="Wagner M."/>
            <person name="Woyke T."/>
            <person name="Ollivier B."/>
            <person name="Klenk H.P."/>
            <person name="Spring S."/>
            <person name="Loy A."/>
        </authorList>
    </citation>
    <scope>NUCLEOTIDE SEQUENCE [LARGE SCALE GENOMIC DNA]</scope>
    <source>
        <strain evidence="2">ATCC 19365 / DSM 765 / NCIMB 8382 / VKM B-1628</strain>
    </source>
</reference>
<name>G7WI39_DESOD</name>
<dbReference type="PATRIC" id="fig|768706.3.peg.5696"/>
<protein>
    <submittedName>
        <fullName evidence="1">Uncharacterized protein</fullName>
    </submittedName>
</protein>
<dbReference type="OrthoDB" id="2080804at2"/>
<dbReference type="EMBL" id="CP003108">
    <property type="protein sequence ID" value="AET70962.1"/>
    <property type="molecule type" value="Genomic_DNA"/>
</dbReference>
<dbReference type="Proteomes" id="UP000006346">
    <property type="component" value="Chromosome"/>
</dbReference>
<reference evidence="2" key="1">
    <citation type="submission" date="2011-11" db="EMBL/GenBank/DDBJ databases">
        <title>Complete sequence of Desulfosporosinus orientis DSM 765.</title>
        <authorList>
            <person name="Lucas S."/>
            <person name="Han J."/>
            <person name="Lapidus A."/>
            <person name="Cheng J.-F."/>
            <person name="Goodwin L."/>
            <person name="Pitluck S."/>
            <person name="Peters L."/>
            <person name="Ovchinnikova G."/>
            <person name="Teshima H."/>
            <person name="Detter J.C."/>
            <person name="Han C."/>
            <person name="Tapia R."/>
            <person name="Land M."/>
            <person name="Hauser L."/>
            <person name="Kyrpides N."/>
            <person name="Ivanova N."/>
            <person name="Pagani I."/>
            <person name="Pester M."/>
            <person name="Spring S."/>
            <person name="Ollivier B."/>
            <person name="Rattei T."/>
            <person name="Klenk H.-P."/>
            <person name="Wagner M."/>
            <person name="Loy A."/>
            <person name="Woyke T."/>
        </authorList>
    </citation>
    <scope>NUCLEOTIDE SEQUENCE [LARGE SCALE GENOMIC DNA]</scope>
    <source>
        <strain evidence="2">ATCC 19365 / DSM 765 / NCIMB 8382 / VKM B-1628</strain>
    </source>
</reference>
<keyword evidence="2" id="KW-1185">Reference proteome</keyword>
<dbReference type="RefSeq" id="WP_014187761.1">
    <property type="nucleotide sequence ID" value="NC_016584.1"/>
</dbReference>
<sequence length="238" mass="27211">MGTQYKDVAVRETGEVISLPQSFINNTKEYFIRSKNQDKAFKQKLQRADEHFFWVNQNNITSLLTDKNISQSSLGLLLVLCCNLQNVIGILCNQKRNPYTNKELINKSGVPERSFFKGIEELKSHKIVINNGTKKEPIYTVDMKYHFIGTNNQASHSVRAYKDGIRALKDSGLTLNKIGFLYSVIPLLEFNRCALVKDKNKGVDVNNLHSKDSLCKLYLGISKRTLSTYLSMTFEYKI</sequence>
<dbReference type="AlphaFoldDB" id="G7WI39"/>
<proteinExistence type="predicted"/>
<dbReference type="HOGENOM" id="CLU_1164395_0_0_9"/>
<evidence type="ECO:0000313" key="2">
    <source>
        <dbReference type="Proteomes" id="UP000006346"/>
    </source>
</evidence>
<organism evidence="1 2">
    <name type="scientific">Desulfosporosinus orientis (strain ATCC 19365 / DSM 765 / NCIMB 8382 / VKM B-1628 / Singapore I)</name>
    <name type="common">Desulfotomaculum orientis</name>
    <dbReference type="NCBI Taxonomy" id="768706"/>
    <lineage>
        <taxon>Bacteria</taxon>
        <taxon>Bacillati</taxon>
        <taxon>Bacillota</taxon>
        <taxon>Clostridia</taxon>
        <taxon>Eubacteriales</taxon>
        <taxon>Desulfitobacteriaceae</taxon>
        <taxon>Desulfosporosinus</taxon>
    </lineage>
</organism>
<gene>
    <name evidence="1" type="ordered locus">Desor_5590</name>
</gene>
<evidence type="ECO:0000313" key="1">
    <source>
        <dbReference type="EMBL" id="AET70962.1"/>
    </source>
</evidence>